<accession>A0ABD3PCU6</accession>
<evidence type="ECO:0000256" key="1">
    <source>
        <dbReference type="SAM" id="MobiDB-lite"/>
    </source>
</evidence>
<organism evidence="2 3">
    <name type="scientific">Cyclotella atomus</name>
    <dbReference type="NCBI Taxonomy" id="382360"/>
    <lineage>
        <taxon>Eukaryota</taxon>
        <taxon>Sar</taxon>
        <taxon>Stramenopiles</taxon>
        <taxon>Ochrophyta</taxon>
        <taxon>Bacillariophyta</taxon>
        <taxon>Coscinodiscophyceae</taxon>
        <taxon>Thalassiosirophycidae</taxon>
        <taxon>Stephanodiscales</taxon>
        <taxon>Stephanodiscaceae</taxon>
        <taxon>Cyclotella</taxon>
    </lineage>
</organism>
<comment type="caution">
    <text evidence="2">The sequence shown here is derived from an EMBL/GenBank/DDBJ whole genome shotgun (WGS) entry which is preliminary data.</text>
</comment>
<feature type="region of interest" description="Disordered" evidence="1">
    <location>
        <begin position="34"/>
        <end position="60"/>
    </location>
</feature>
<keyword evidence="3" id="KW-1185">Reference proteome</keyword>
<evidence type="ECO:0000313" key="3">
    <source>
        <dbReference type="Proteomes" id="UP001530400"/>
    </source>
</evidence>
<dbReference type="EMBL" id="JALLPJ020000735">
    <property type="protein sequence ID" value="KAL3784230.1"/>
    <property type="molecule type" value="Genomic_DNA"/>
</dbReference>
<protein>
    <submittedName>
        <fullName evidence="2">Uncharacterized protein</fullName>
    </submittedName>
</protein>
<evidence type="ECO:0000313" key="2">
    <source>
        <dbReference type="EMBL" id="KAL3784230.1"/>
    </source>
</evidence>
<name>A0ABD3PCU6_9STRA</name>
<dbReference type="AlphaFoldDB" id="A0ABD3PCU6"/>
<proteinExistence type="predicted"/>
<feature type="compositionally biased region" description="Polar residues" evidence="1">
    <location>
        <begin position="36"/>
        <end position="52"/>
    </location>
</feature>
<dbReference type="Proteomes" id="UP001530400">
    <property type="component" value="Unassembled WGS sequence"/>
</dbReference>
<reference evidence="2 3" key="1">
    <citation type="submission" date="2024-10" db="EMBL/GenBank/DDBJ databases">
        <title>Updated reference genomes for cyclostephanoid diatoms.</title>
        <authorList>
            <person name="Roberts W.R."/>
            <person name="Alverson A.J."/>
        </authorList>
    </citation>
    <scope>NUCLEOTIDE SEQUENCE [LARGE SCALE GENOMIC DNA]</scope>
    <source>
        <strain evidence="2 3">AJA010-31</strain>
    </source>
</reference>
<sequence>MSSFLIASWLLNKHEAGAIEQKIYSSNAKNMARLSNGDSSGGSVYDNNPTSQKARRRRAMVGCKNSSARSLAGRNIGKTNMSEKECNQIVMGGNGTFMLDALTELDCPTCPYGIANR</sequence>
<gene>
    <name evidence="2" type="ORF">ACHAWO_005661</name>
</gene>